<gene>
    <name evidence="4" type="ORF">Zmor_004060</name>
</gene>
<dbReference type="Proteomes" id="UP001168821">
    <property type="component" value="Unassembled WGS sequence"/>
</dbReference>
<dbReference type="PANTHER" id="PTHR37557">
    <property type="entry name" value="115 KDA PROTEIN IN TYPE-1 RETROTRANSPOSABLE ELEMENT R1DM-LIKE PROTEIN-RELATED-RELATED"/>
    <property type="match status" value="1"/>
</dbReference>
<evidence type="ECO:0000313" key="5">
    <source>
        <dbReference type="Proteomes" id="UP001168821"/>
    </source>
</evidence>
<feature type="region of interest" description="Disordered" evidence="2">
    <location>
        <begin position="400"/>
        <end position="448"/>
    </location>
</feature>
<name>A0AA38HKE4_9CUCU</name>
<dbReference type="GO" id="GO:0008270">
    <property type="term" value="F:zinc ion binding"/>
    <property type="evidence" value="ECO:0007669"/>
    <property type="project" value="UniProtKB-KW"/>
</dbReference>
<feature type="compositionally biased region" description="Polar residues" evidence="2">
    <location>
        <begin position="429"/>
        <end position="440"/>
    </location>
</feature>
<dbReference type="AlphaFoldDB" id="A0AA38HKE4"/>
<proteinExistence type="predicted"/>
<keyword evidence="5" id="KW-1185">Reference proteome</keyword>
<comment type="caution">
    <text evidence="4">The sequence shown here is derived from an EMBL/GenBank/DDBJ whole genome shotgun (WGS) entry which is preliminary data.</text>
</comment>
<dbReference type="InterPro" id="IPR013087">
    <property type="entry name" value="Znf_C2H2_type"/>
</dbReference>
<evidence type="ECO:0000256" key="2">
    <source>
        <dbReference type="SAM" id="MobiDB-lite"/>
    </source>
</evidence>
<keyword evidence="1" id="KW-0479">Metal-binding</keyword>
<evidence type="ECO:0000313" key="4">
    <source>
        <dbReference type="EMBL" id="KAJ3639190.1"/>
    </source>
</evidence>
<protein>
    <recommendedName>
        <fullName evidence="3">C2H2-type domain-containing protein</fullName>
    </recommendedName>
</protein>
<evidence type="ECO:0000259" key="3">
    <source>
        <dbReference type="PROSITE" id="PS50157"/>
    </source>
</evidence>
<evidence type="ECO:0000256" key="1">
    <source>
        <dbReference type="PROSITE-ProRule" id="PRU00042"/>
    </source>
</evidence>
<feature type="domain" description="C2H2-type" evidence="3">
    <location>
        <begin position="337"/>
        <end position="369"/>
    </location>
</feature>
<accession>A0AA38HKE4</accession>
<organism evidence="4 5">
    <name type="scientific">Zophobas morio</name>
    <dbReference type="NCBI Taxonomy" id="2755281"/>
    <lineage>
        <taxon>Eukaryota</taxon>
        <taxon>Metazoa</taxon>
        <taxon>Ecdysozoa</taxon>
        <taxon>Arthropoda</taxon>
        <taxon>Hexapoda</taxon>
        <taxon>Insecta</taxon>
        <taxon>Pterygota</taxon>
        <taxon>Neoptera</taxon>
        <taxon>Endopterygota</taxon>
        <taxon>Coleoptera</taxon>
        <taxon>Polyphaga</taxon>
        <taxon>Cucujiformia</taxon>
        <taxon>Tenebrionidae</taxon>
        <taxon>Zophobas</taxon>
    </lineage>
</organism>
<sequence>MEVNINKCAAVSVEYVHGSPAVLIKPQFFLDGRPIPQVSDINTFQYLGHDVSAAGSLKPSIHNLRRWLELIGRPPLKPFQKFFLLKKFIVTKLYHYFQTPRVSKNDLKGADKLIKLFVKRWLHLHLHTQDASLYAKIRDGGLGLTELSSSLPFILVGRLTNLASRARELDNLHLQAIMASPYVLMVRAKLEAVVGPEAPSNLWRQNLIRCPFTTGLEVASEDASSRSWLDYPPKGWSARDWVGAVHLRTANLPTQGIPSNPAHLRGCRDGCDAQETICHVLQRCPVTHWQRIDRHNAVVRKVRDHCVKTKSGWTRHVRDSCPSLASTERRKTKRQKFTCQGCGNEYRHSSSIRSHNTICGSERHGTETSKSFCQAKYNSYPGVCKHKVCLQLPPDLRKSMSSHRCPQYPRTRHRSALHRGSSLPLSVAHASTSRPQSATTIHRPFTPI</sequence>
<keyword evidence="1" id="KW-0862">Zinc</keyword>
<dbReference type="PROSITE" id="PS50157">
    <property type="entry name" value="ZINC_FINGER_C2H2_2"/>
    <property type="match status" value="1"/>
</dbReference>
<dbReference type="EMBL" id="JALNTZ010000012">
    <property type="protein sequence ID" value="KAJ3639190.1"/>
    <property type="molecule type" value="Genomic_DNA"/>
</dbReference>
<keyword evidence="1" id="KW-0863">Zinc-finger</keyword>
<dbReference type="PANTHER" id="PTHR37557:SF4">
    <property type="entry name" value="CCHC-TYPE DOMAIN-CONTAINING PROTEIN"/>
    <property type="match status" value="1"/>
</dbReference>
<reference evidence="4" key="1">
    <citation type="journal article" date="2023" name="G3 (Bethesda)">
        <title>Whole genome assemblies of Zophobas morio and Tenebrio molitor.</title>
        <authorList>
            <person name="Kaur S."/>
            <person name="Stinson S.A."/>
            <person name="diCenzo G.C."/>
        </authorList>
    </citation>
    <scope>NUCLEOTIDE SEQUENCE</scope>
    <source>
        <strain evidence="4">QUZm001</strain>
    </source>
</reference>